<evidence type="ECO:0000256" key="2">
    <source>
        <dbReference type="ARBA" id="ARBA00010742"/>
    </source>
</evidence>
<dbReference type="EMBL" id="JAPDOD010000002">
    <property type="protein sequence ID" value="MDA0159248.1"/>
    <property type="molecule type" value="Genomic_DNA"/>
</dbReference>
<comment type="subcellular location">
    <subcellularLocation>
        <location evidence="1">Periplasm</location>
    </subcellularLocation>
</comment>
<evidence type="ECO:0000313" key="5">
    <source>
        <dbReference type="EMBL" id="MDA0159248.1"/>
    </source>
</evidence>
<dbReference type="Gene3D" id="3.40.190.10">
    <property type="entry name" value="Periplasmic binding protein-like II"/>
    <property type="match status" value="2"/>
</dbReference>
<dbReference type="GO" id="GO:0042597">
    <property type="term" value="C:periplasmic space"/>
    <property type="evidence" value="ECO:0007669"/>
    <property type="project" value="UniProtKB-SubCell"/>
</dbReference>
<comment type="caution">
    <text evidence="5">The sequence shown here is derived from an EMBL/GenBank/DDBJ whole genome shotgun (WGS) entry which is preliminary data.</text>
</comment>
<accession>A0A9X3MT89</accession>
<dbReference type="SUPFAM" id="SSF53850">
    <property type="entry name" value="Periplasmic binding protein-like II"/>
    <property type="match status" value="1"/>
</dbReference>
<proteinExistence type="inferred from homology"/>
<dbReference type="PANTHER" id="PTHR30024:SF47">
    <property type="entry name" value="TAURINE-BINDING PERIPLASMIC PROTEIN"/>
    <property type="match status" value="1"/>
</dbReference>
<dbReference type="RefSeq" id="WP_270037924.1">
    <property type="nucleotide sequence ID" value="NZ_JAPDOD010000002.1"/>
</dbReference>
<organism evidence="5 6">
    <name type="scientific">Solirubrobacter ginsenosidimutans</name>
    <dbReference type="NCBI Taxonomy" id="490573"/>
    <lineage>
        <taxon>Bacteria</taxon>
        <taxon>Bacillati</taxon>
        <taxon>Actinomycetota</taxon>
        <taxon>Thermoleophilia</taxon>
        <taxon>Solirubrobacterales</taxon>
        <taxon>Solirubrobacteraceae</taxon>
        <taxon>Solirubrobacter</taxon>
    </lineage>
</organism>
<keyword evidence="3 4" id="KW-0732">Signal</keyword>
<dbReference type="AlphaFoldDB" id="A0A9X3MT89"/>
<reference evidence="5" key="1">
    <citation type="submission" date="2022-10" db="EMBL/GenBank/DDBJ databases">
        <title>The WGS of Solirubrobacter ginsenosidimutans DSM 21036.</title>
        <authorList>
            <person name="Jiang Z."/>
        </authorList>
    </citation>
    <scope>NUCLEOTIDE SEQUENCE</scope>
    <source>
        <strain evidence="5">DSM 21036</strain>
    </source>
</reference>
<feature type="signal peptide" evidence="4">
    <location>
        <begin position="1"/>
        <end position="23"/>
    </location>
</feature>
<sequence length="344" mass="35797">MRHNWRLGAVAAPVIVASMLLTACGGDDNSTSSNGSASTASTPAAKKDVIRWGQAVYSGAYWGLYAGQKEGFFDKADIDLKIQIIPSSPNIVSAAEGGSLDMFAVATDSAVAAISKGANITLVGGIQRVSALQFVAPKGTSSGSQLKDATIGATNLTSSDALYAKLFLEQNGLGARDFKMVSVGTFPQREAALQAKQIKGAMMTEPWTTDLKNQGFVVLGGADKAAGANFNFLNAGARADWASSHQDVVVRFLKAYKQAVAWLYDPANKAAALKLLTDKPVGLKPDAAQATYDSFLGSNQVLSADLTDTDLTTGIGLAKKSVAPTATDDPSKYATLSYLQQAGA</sequence>
<evidence type="ECO:0000256" key="3">
    <source>
        <dbReference type="ARBA" id="ARBA00022729"/>
    </source>
</evidence>
<comment type="similarity">
    <text evidence="2">Belongs to the bacterial solute-binding protein SsuA/TauA family.</text>
</comment>
<dbReference type="Proteomes" id="UP001149140">
    <property type="component" value="Unassembled WGS sequence"/>
</dbReference>
<evidence type="ECO:0000256" key="4">
    <source>
        <dbReference type="SAM" id="SignalP"/>
    </source>
</evidence>
<name>A0A9X3MT89_9ACTN</name>
<feature type="chain" id="PRO_5040994017" evidence="4">
    <location>
        <begin position="24"/>
        <end position="344"/>
    </location>
</feature>
<dbReference type="PANTHER" id="PTHR30024">
    <property type="entry name" value="ALIPHATIC SULFONATES-BINDING PROTEIN-RELATED"/>
    <property type="match status" value="1"/>
</dbReference>
<protein>
    <submittedName>
        <fullName evidence="5">ABC transporter substrate-binding protein</fullName>
    </submittedName>
</protein>
<evidence type="ECO:0000256" key="1">
    <source>
        <dbReference type="ARBA" id="ARBA00004418"/>
    </source>
</evidence>
<dbReference type="PROSITE" id="PS51257">
    <property type="entry name" value="PROKAR_LIPOPROTEIN"/>
    <property type="match status" value="1"/>
</dbReference>
<keyword evidence="6" id="KW-1185">Reference proteome</keyword>
<dbReference type="Pfam" id="PF13379">
    <property type="entry name" value="NMT1_2"/>
    <property type="match status" value="1"/>
</dbReference>
<evidence type="ECO:0000313" key="6">
    <source>
        <dbReference type="Proteomes" id="UP001149140"/>
    </source>
</evidence>
<gene>
    <name evidence="5" type="ORF">OM076_03135</name>
</gene>